<dbReference type="Proteomes" id="UP001153076">
    <property type="component" value="Unassembled WGS sequence"/>
</dbReference>
<evidence type="ECO:0000313" key="4">
    <source>
        <dbReference type="Proteomes" id="UP001153076"/>
    </source>
</evidence>
<protein>
    <recommendedName>
        <fullName evidence="2">CBM20 domain-containing protein</fullName>
    </recommendedName>
</protein>
<feature type="region of interest" description="Disordered" evidence="1">
    <location>
        <begin position="1"/>
        <end position="23"/>
    </location>
</feature>
<gene>
    <name evidence="3" type="ORF">Cgig2_026661</name>
</gene>
<evidence type="ECO:0000313" key="3">
    <source>
        <dbReference type="EMBL" id="KAJ8431784.1"/>
    </source>
</evidence>
<dbReference type="InterPro" id="IPR013783">
    <property type="entry name" value="Ig-like_fold"/>
</dbReference>
<dbReference type="EMBL" id="JAKOGI010000662">
    <property type="protein sequence ID" value="KAJ8431784.1"/>
    <property type="molecule type" value="Genomic_DNA"/>
</dbReference>
<dbReference type="OrthoDB" id="1748979at2759"/>
<accession>A0A9Q1JVL9</accession>
<dbReference type="AlphaFoldDB" id="A0A9Q1JVL9"/>
<name>A0A9Q1JVL9_9CARY</name>
<dbReference type="SMART" id="SM01065">
    <property type="entry name" value="CBM_2"/>
    <property type="match status" value="1"/>
</dbReference>
<dbReference type="PROSITE" id="PS51166">
    <property type="entry name" value="CBM20"/>
    <property type="match status" value="1"/>
</dbReference>
<organism evidence="3 4">
    <name type="scientific">Carnegiea gigantea</name>
    <dbReference type="NCBI Taxonomy" id="171969"/>
    <lineage>
        <taxon>Eukaryota</taxon>
        <taxon>Viridiplantae</taxon>
        <taxon>Streptophyta</taxon>
        <taxon>Embryophyta</taxon>
        <taxon>Tracheophyta</taxon>
        <taxon>Spermatophyta</taxon>
        <taxon>Magnoliopsida</taxon>
        <taxon>eudicotyledons</taxon>
        <taxon>Gunneridae</taxon>
        <taxon>Pentapetalae</taxon>
        <taxon>Caryophyllales</taxon>
        <taxon>Cactineae</taxon>
        <taxon>Cactaceae</taxon>
        <taxon>Cactoideae</taxon>
        <taxon>Echinocereeae</taxon>
        <taxon>Carnegiea</taxon>
    </lineage>
</organism>
<feature type="domain" description="CBM20" evidence="2">
    <location>
        <begin position="21"/>
        <end position="123"/>
    </location>
</feature>
<dbReference type="InterPro" id="IPR013784">
    <property type="entry name" value="Carb-bd-like_fold"/>
</dbReference>
<dbReference type="SUPFAM" id="SSF49452">
    <property type="entry name" value="Starch-binding domain-like"/>
    <property type="match status" value="1"/>
</dbReference>
<dbReference type="Gene3D" id="2.60.40.10">
    <property type="entry name" value="Immunoglobulins"/>
    <property type="match status" value="1"/>
</dbReference>
<feature type="compositionally biased region" description="Polar residues" evidence="1">
    <location>
        <begin position="1"/>
        <end position="10"/>
    </location>
</feature>
<proteinExistence type="predicted"/>
<keyword evidence="4" id="KW-1185">Reference proteome</keyword>
<dbReference type="InterPro" id="IPR002044">
    <property type="entry name" value="CBM20"/>
</dbReference>
<evidence type="ECO:0000259" key="2">
    <source>
        <dbReference type="PROSITE" id="PS51166"/>
    </source>
</evidence>
<reference evidence="3" key="1">
    <citation type="submission" date="2022-04" db="EMBL/GenBank/DDBJ databases">
        <title>Carnegiea gigantea Genome sequencing and assembly v2.</title>
        <authorList>
            <person name="Copetti D."/>
            <person name="Sanderson M.J."/>
            <person name="Burquez A."/>
            <person name="Wojciechowski M.F."/>
        </authorList>
    </citation>
    <scope>NUCLEOTIDE SEQUENCE</scope>
    <source>
        <strain evidence="3">SGP5-SGP5p</strain>
        <tissue evidence="3">Aerial part</tissue>
    </source>
</reference>
<comment type="caution">
    <text evidence="3">The sequence shown here is derived from an EMBL/GenBank/DDBJ whole genome shotgun (WGS) entry which is preliminary data.</text>
</comment>
<evidence type="ECO:0000256" key="1">
    <source>
        <dbReference type="SAM" id="MobiDB-lite"/>
    </source>
</evidence>
<dbReference type="GO" id="GO:2001070">
    <property type="term" value="F:starch binding"/>
    <property type="evidence" value="ECO:0007669"/>
    <property type="project" value="InterPro"/>
</dbReference>
<sequence length="213" mass="23137">MGTGASANSDSSSHGGEEGEDQAGGQLYVSLKLENYKLKGDLIPHVFGSSPIFGSWDSSKAVSLSPSPPGPSSMKMLNCETLEFKFLLRPKDGYTPCLVEEGPNRILSGGRLQGDMRAALFRLSVDAVLEYGVCIKADRVSPFNLAASWRAYQENLRPSTVRGIPDVSINSVPETGFEIANLKNHCMDSVIYGLGWGLYWIRLENLGSERGIF</sequence>